<dbReference type="InterPro" id="IPR003660">
    <property type="entry name" value="HAMP_dom"/>
</dbReference>
<evidence type="ECO:0000313" key="11">
    <source>
        <dbReference type="Proteomes" id="UP000298246"/>
    </source>
</evidence>
<keyword evidence="4 6" id="KW-0807">Transducer</keyword>
<dbReference type="InterPro" id="IPR004089">
    <property type="entry name" value="MCPsignal_dom"/>
</dbReference>
<protein>
    <recommendedName>
        <fullName evidence="12">Methyl-accepting chemotaxis protein</fullName>
    </recommendedName>
</protein>
<dbReference type="PROSITE" id="PS50885">
    <property type="entry name" value="HAMP"/>
    <property type="match status" value="1"/>
</dbReference>
<dbReference type="OrthoDB" id="369835at2"/>
<evidence type="ECO:0000256" key="7">
    <source>
        <dbReference type="SAM" id="Phobius"/>
    </source>
</evidence>
<dbReference type="SMART" id="SM00304">
    <property type="entry name" value="HAMP"/>
    <property type="match status" value="1"/>
</dbReference>
<dbReference type="SMART" id="SM00283">
    <property type="entry name" value="MA"/>
    <property type="match status" value="1"/>
</dbReference>
<feature type="domain" description="Methyl-accepting transducer" evidence="8">
    <location>
        <begin position="390"/>
        <end position="640"/>
    </location>
</feature>
<keyword evidence="2" id="KW-1003">Cell membrane</keyword>
<evidence type="ECO:0000259" key="9">
    <source>
        <dbReference type="PROSITE" id="PS50885"/>
    </source>
</evidence>
<feature type="transmembrane region" description="Helical" evidence="7">
    <location>
        <begin position="296"/>
        <end position="320"/>
    </location>
</feature>
<evidence type="ECO:0000259" key="8">
    <source>
        <dbReference type="PROSITE" id="PS50111"/>
    </source>
</evidence>
<accession>A0A4Y8Q4M7</accession>
<dbReference type="AlphaFoldDB" id="A0A4Y8Q4M7"/>
<feature type="domain" description="HAMP" evidence="9">
    <location>
        <begin position="317"/>
        <end position="371"/>
    </location>
</feature>
<keyword evidence="11" id="KW-1185">Reference proteome</keyword>
<dbReference type="EMBL" id="MYFO01000009">
    <property type="protein sequence ID" value="TFE88627.1"/>
    <property type="molecule type" value="Genomic_DNA"/>
</dbReference>
<dbReference type="PANTHER" id="PTHR32089:SF112">
    <property type="entry name" value="LYSOZYME-LIKE PROTEIN-RELATED"/>
    <property type="match status" value="1"/>
</dbReference>
<evidence type="ECO:0008006" key="12">
    <source>
        <dbReference type="Google" id="ProtNLM"/>
    </source>
</evidence>
<evidence type="ECO:0000256" key="6">
    <source>
        <dbReference type="PROSITE-ProRule" id="PRU00284"/>
    </source>
</evidence>
<comment type="subcellular location">
    <subcellularLocation>
        <location evidence="1">Cell membrane</location>
    </subcellularLocation>
</comment>
<evidence type="ECO:0000313" key="10">
    <source>
        <dbReference type="EMBL" id="TFE88627.1"/>
    </source>
</evidence>
<evidence type="ECO:0000256" key="1">
    <source>
        <dbReference type="ARBA" id="ARBA00004236"/>
    </source>
</evidence>
<dbReference type="Pfam" id="PF00015">
    <property type="entry name" value="MCPsignal"/>
    <property type="match status" value="1"/>
</dbReference>
<comment type="caution">
    <text evidence="10">The sequence shown here is derived from an EMBL/GenBank/DDBJ whole genome shotgun (WGS) entry which is preliminary data.</text>
</comment>
<dbReference type="GO" id="GO:0005886">
    <property type="term" value="C:plasma membrane"/>
    <property type="evidence" value="ECO:0007669"/>
    <property type="project" value="UniProtKB-SubCell"/>
</dbReference>
<gene>
    <name evidence="10" type="ORF">B5M42_09270</name>
</gene>
<feature type="transmembrane region" description="Helical" evidence="7">
    <location>
        <begin position="20"/>
        <end position="42"/>
    </location>
</feature>
<dbReference type="Gene3D" id="6.10.340.10">
    <property type="match status" value="1"/>
</dbReference>
<dbReference type="Gene3D" id="1.10.287.950">
    <property type="entry name" value="Methyl-accepting chemotaxis protein"/>
    <property type="match status" value="1"/>
</dbReference>
<evidence type="ECO:0000256" key="2">
    <source>
        <dbReference type="ARBA" id="ARBA00022475"/>
    </source>
</evidence>
<organism evidence="10 11">
    <name type="scientific">Paenibacillus athensensis</name>
    <dbReference type="NCBI Taxonomy" id="1967502"/>
    <lineage>
        <taxon>Bacteria</taxon>
        <taxon>Bacillati</taxon>
        <taxon>Bacillota</taxon>
        <taxon>Bacilli</taxon>
        <taxon>Bacillales</taxon>
        <taxon>Paenibacillaceae</taxon>
        <taxon>Paenibacillus</taxon>
    </lineage>
</organism>
<dbReference type="SUPFAM" id="SSF58104">
    <property type="entry name" value="Methyl-accepting chemotaxis protein (MCP) signaling domain"/>
    <property type="match status" value="1"/>
</dbReference>
<proteinExistence type="inferred from homology"/>
<dbReference type="PROSITE" id="PS50111">
    <property type="entry name" value="CHEMOTAXIS_TRANSDUC_2"/>
    <property type="match status" value="1"/>
</dbReference>
<reference evidence="10 11" key="1">
    <citation type="submission" date="2017-03" db="EMBL/GenBank/DDBJ databases">
        <title>Isolation of Levoglucosan Utilizing Bacteria.</title>
        <authorList>
            <person name="Arya A.S."/>
        </authorList>
    </citation>
    <scope>NUCLEOTIDE SEQUENCE [LARGE SCALE GENOMIC DNA]</scope>
    <source>
        <strain evidence="10 11">MEC069</strain>
    </source>
</reference>
<keyword evidence="7" id="KW-0812">Transmembrane</keyword>
<sequence>MHMTKTRTPRRAMSIQFKIIIPILLVTTLLMSAIAFFVYSFVEDSMHQKGLATVEAARIGLESAITARKTAEDVMEREMLAQAKLVSYVMDTQKLTFPLITDLAKRSGIDDIWITDGTGKVTLTNAGEKVDFSFGADKAGQAYEFMKLLDGSAQAVAQPAQQRTIDPKVYKYVGVTGWNSKRIVQVGRDGERLTQLEEQIGAKQLLQQLYTKLDSEVLYSAVVDKDGKTLFSNDDAFTSAGSLKDFIAAGMQQADIASEVGTYNQTKVRYYVTKLSSGQGLVLGLSQNLLSSILELMLAAVIAAAVLLGVIVFFIVHIQFKRLKELERTMVTISEGRGDLTRRLPVKTRDEIGTVAGAFNSFMNTVQSIVADVKTASQTSFQHTLDIHQAALATTAVSNEINHAIHEIADASSKQASGVEEGMRTIHGMADSIRETNDQAIELEQLNQTINSRQQNGAEAVQSLQEGMQRYSDLAQGVSGNLNELIEGIGGILEMSDLIQGLSRQTGLLALNASIEAARAGEHGRGFSVVASEVRKLSEQSNEASERIRAILGTVMTSTETTKSVMSDAQEALERQFHTVGHTSQAFSDIAESLSTMNKLIATMRGMTQNLDTQKDHLTRFIEEASALTEETAAGSQEVLASVETQLQMFEQVSSQTTELKTLMDNLKNGVDRFVV</sequence>
<keyword evidence="3 7" id="KW-0472">Membrane</keyword>
<dbReference type="CDD" id="cd06225">
    <property type="entry name" value="HAMP"/>
    <property type="match status" value="1"/>
</dbReference>
<name>A0A4Y8Q4M7_9BACL</name>
<evidence type="ECO:0000256" key="3">
    <source>
        <dbReference type="ARBA" id="ARBA00023136"/>
    </source>
</evidence>
<dbReference type="GO" id="GO:0007165">
    <property type="term" value="P:signal transduction"/>
    <property type="evidence" value="ECO:0007669"/>
    <property type="project" value="UniProtKB-KW"/>
</dbReference>
<evidence type="ECO:0000256" key="5">
    <source>
        <dbReference type="ARBA" id="ARBA00029447"/>
    </source>
</evidence>
<dbReference type="Pfam" id="PF00672">
    <property type="entry name" value="HAMP"/>
    <property type="match status" value="1"/>
</dbReference>
<dbReference type="Proteomes" id="UP000298246">
    <property type="component" value="Unassembled WGS sequence"/>
</dbReference>
<keyword evidence="7" id="KW-1133">Transmembrane helix</keyword>
<comment type="similarity">
    <text evidence="5">Belongs to the methyl-accepting chemotaxis (MCP) protein family.</text>
</comment>
<dbReference type="PANTHER" id="PTHR32089">
    <property type="entry name" value="METHYL-ACCEPTING CHEMOTAXIS PROTEIN MCPB"/>
    <property type="match status" value="1"/>
</dbReference>
<evidence type="ECO:0000256" key="4">
    <source>
        <dbReference type="ARBA" id="ARBA00023224"/>
    </source>
</evidence>